<feature type="coiled-coil region" evidence="1">
    <location>
        <begin position="424"/>
        <end position="451"/>
    </location>
</feature>
<protein>
    <submittedName>
        <fullName evidence="3">Uncharacterized protein</fullName>
    </submittedName>
</protein>
<dbReference type="AlphaFoldDB" id="A0A3N4HIY4"/>
<evidence type="ECO:0000313" key="4">
    <source>
        <dbReference type="Proteomes" id="UP000275078"/>
    </source>
</evidence>
<evidence type="ECO:0000256" key="2">
    <source>
        <dbReference type="SAM" id="MobiDB-lite"/>
    </source>
</evidence>
<keyword evidence="4" id="KW-1185">Reference proteome</keyword>
<reference evidence="3 4" key="1">
    <citation type="journal article" date="2018" name="Nat. Ecol. Evol.">
        <title>Pezizomycetes genomes reveal the molecular basis of ectomycorrhizal truffle lifestyle.</title>
        <authorList>
            <person name="Murat C."/>
            <person name="Payen T."/>
            <person name="Noel B."/>
            <person name="Kuo A."/>
            <person name="Morin E."/>
            <person name="Chen J."/>
            <person name="Kohler A."/>
            <person name="Krizsan K."/>
            <person name="Balestrini R."/>
            <person name="Da Silva C."/>
            <person name="Montanini B."/>
            <person name="Hainaut M."/>
            <person name="Levati E."/>
            <person name="Barry K.W."/>
            <person name="Belfiori B."/>
            <person name="Cichocki N."/>
            <person name="Clum A."/>
            <person name="Dockter R.B."/>
            <person name="Fauchery L."/>
            <person name="Guy J."/>
            <person name="Iotti M."/>
            <person name="Le Tacon F."/>
            <person name="Lindquist E.A."/>
            <person name="Lipzen A."/>
            <person name="Malagnac F."/>
            <person name="Mello A."/>
            <person name="Molinier V."/>
            <person name="Miyauchi S."/>
            <person name="Poulain J."/>
            <person name="Riccioni C."/>
            <person name="Rubini A."/>
            <person name="Sitrit Y."/>
            <person name="Splivallo R."/>
            <person name="Traeger S."/>
            <person name="Wang M."/>
            <person name="Zifcakova L."/>
            <person name="Wipf D."/>
            <person name="Zambonelli A."/>
            <person name="Paolocci F."/>
            <person name="Nowrousian M."/>
            <person name="Ottonello S."/>
            <person name="Baldrian P."/>
            <person name="Spatafora J.W."/>
            <person name="Henrissat B."/>
            <person name="Nagy L.G."/>
            <person name="Aury J.M."/>
            <person name="Wincker P."/>
            <person name="Grigoriev I.V."/>
            <person name="Bonfante P."/>
            <person name="Martin F.M."/>
        </authorList>
    </citation>
    <scope>NUCLEOTIDE SEQUENCE [LARGE SCALE GENOMIC DNA]</scope>
    <source>
        <strain evidence="3 4">RN42</strain>
    </source>
</reference>
<feature type="region of interest" description="Disordered" evidence="2">
    <location>
        <begin position="387"/>
        <end position="408"/>
    </location>
</feature>
<feature type="region of interest" description="Disordered" evidence="2">
    <location>
        <begin position="290"/>
        <end position="344"/>
    </location>
</feature>
<dbReference type="Proteomes" id="UP000275078">
    <property type="component" value="Unassembled WGS sequence"/>
</dbReference>
<dbReference type="EMBL" id="ML119807">
    <property type="protein sequence ID" value="RPA73893.1"/>
    <property type="molecule type" value="Genomic_DNA"/>
</dbReference>
<feature type="region of interest" description="Disordered" evidence="2">
    <location>
        <begin position="546"/>
        <end position="572"/>
    </location>
</feature>
<proteinExistence type="predicted"/>
<keyword evidence="1" id="KW-0175">Coiled coil</keyword>
<evidence type="ECO:0000313" key="3">
    <source>
        <dbReference type="EMBL" id="RPA73893.1"/>
    </source>
</evidence>
<name>A0A3N4HIY4_ASCIM</name>
<evidence type="ECO:0000256" key="1">
    <source>
        <dbReference type="SAM" id="Coils"/>
    </source>
</evidence>
<gene>
    <name evidence="3" type="ORF">BJ508DRAFT_333591</name>
</gene>
<organism evidence="3 4">
    <name type="scientific">Ascobolus immersus RN42</name>
    <dbReference type="NCBI Taxonomy" id="1160509"/>
    <lineage>
        <taxon>Eukaryota</taxon>
        <taxon>Fungi</taxon>
        <taxon>Dikarya</taxon>
        <taxon>Ascomycota</taxon>
        <taxon>Pezizomycotina</taxon>
        <taxon>Pezizomycetes</taxon>
        <taxon>Pezizales</taxon>
        <taxon>Ascobolaceae</taxon>
        <taxon>Ascobolus</taxon>
    </lineage>
</organism>
<sequence length="572" mass="63603">MLLRSEFTCCFRVWVASLAQSRTREAGADGIPRKTLACLVLVGNVILFPSSSGSHHLTTNDHNKPQNRIIRLDQLHGKDGYRKTARRNLTLYNNASLRSEGPCLEPVPLAFQRMASPHHYEICMEIWSLEDKISPRKMGEGSACLLQKTTMGRFSNLRTSMAALRQFAIFSEGVTKTRGFDVFTHAVGRLEEDCGRFESDNDFLMQRFDQNAWVERVIVGEGDVLKVVVVYFTSGLSALERRSIQTTPRRMTLTLEPVHVAPEPPQEISDYIVSHEATLRNLQRLVSAGNTEARHDPPETDSPPPPAKSFSSSPSNRPPNPSKLQDRNRKMIVPTPGQVSARQRRDLSISLQVISGAPLLINTPVPHNNPLEPASATQAAFTPVTTSSVPTTEFPASATPAPGHDLDSRTLRPQAGDYTYGDTVAQLLARADRDERRRVEAERKAAGLRAQVGELTSALVERDETISTLRREMEEAQRGAAVRISAVQAQLGGRDWSEHKLREELAEMSKANETLVVENRRLLEQLSELKRGSGSGDMEMDCMDLDREDEADVDVDMDDEDTMGQADQEEVL</sequence>
<accession>A0A3N4HIY4</accession>